<proteinExistence type="predicted"/>
<protein>
    <submittedName>
        <fullName evidence="1">Uncharacterized protein</fullName>
    </submittedName>
</protein>
<organism evidence="1">
    <name type="scientific">Arundo donax</name>
    <name type="common">Giant reed</name>
    <name type="synonym">Donax arundinaceus</name>
    <dbReference type="NCBI Taxonomy" id="35708"/>
    <lineage>
        <taxon>Eukaryota</taxon>
        <taxon>Viridiplantae</taxon>
        <taxon>Streptophyta</taxon>
        <taxon>Embryophyta</taxon>
        <taxon>Tracheophyta</taxon>
        <taxon>Spermatophyta</taxon>
        <taxon>Magnoliopsida</taxon>
        <taxon>Liliopsida</taxon>
        <taxon>Poales</taxon>
        <taxon>Poaceae</taxon>
        <taxon>PACMAD clade</taxon>
        <taxon>Arundinoideae</taxon>
        <taxon>Arundineae</taxon>
        <taxon>Arundo</taxon>
    </lineage>
</organism>
<accession>A0A0A8YZ89</accession>
<evidence type="ECO:0000313" key="1">
    <source>
        <dbReference type="EMBL" id="JAD32459.1"/>
    </source>
</evidence>
<dbReference type="AlphaFoldDB" id="A0A0A8YZ89"/>
<reference evidence="1" key="2">
    <citation type="journal article" date="2015" name="Data Brief">
        <title>Shoot transcriptome of the giant reed, Arundo donax.</title>
        <authorList>
            <person name="Barrero R.A."/>
            <person name="Guerrero F.D."/>
            <person name="Moolhuijzen P."/>
            <person name="Goolsby J.A."/>
            <person name="Tidwell J."/>
            <person name="Bellgard S.E."/>
            <person name="Bellgard M.I."/>
        </authorList>
    </citation>
    <scope>NUCLEOTIDE SEQUENCE</scope>
    <source>
        <tissue evidence="1">Shoot tissue taken approximately 20 cm above the soil surface</tissue>
    </source>
</reference>
<sequence length="66" mass="7891">MFILDHKTDTRYAFLDQERPKSFEARRSLLIYFLGASTFRWTSLQFVFHLSFNPLSKTVKDIFALQ</sequence>
<reference evidence="1" key="1">
    <citation type="submission" date="2014-09" db="EMBL/GenBank/DDBJ databases">
        <authorList>
            <person name="Magalhaes I.L.F."/>
            <person name="Oliveira U."/>
            <person name="Santos F.R."/>
            <person name="Vidigal T.H.D.A."/>
            <person name="Brescovit A.D."/>
            <person name="Santos A.J."/>
        </authorList>
    </citation>
    <scope>NUCLEOTIDE SEQUENCE</scope>
    <source>
        <tissue evidence="1">Shoot tissue taken approximately 20 cm above the soil surface</tissue>
    </source>
</reference>
<dbReference type="EMBL" id="GBRH01265436">
    <property type="protein sequence ID" value="JAD32459.1"/>
    <property type="molecule type" value="Transcribed_RNA"/>
</dbReference>
<name>A0A0A8YZ89_ARUDO</name>